<evidence type="ECO:0000313" key="1">
    <source>
        <dbReference type="EMBL" id="GAV00994.1"/>
    </source>
</evidence>
<protein>
    <submittedName>
        <fullName evidence="1">Uncharacterized protein</fullName>
    </submittedName>
</protein>
<keyword evidence="2" id="KW-1185">Reference proteome</keyword>
<organism evidence="1 2">
    <name type="scientific">Ramazzottius varieornatus</name>
    <name type="common">Water bear</name>
    <name type="synonym">Tardigrade</name>
    <dbReference type="NCBI Taxonomy" id="947166"/>
    <lineage>
        <taxon>Eukaryota</taxon>
        <taxon>Metazoa</taxon>
        <taxon>Ecdysozoa</taxon>
        <taxon>Tardigrada</taxon>
        <taxon>Eutardigrada</taxon>
        <taxon>Parachela</taxon>
        <taxon>Hypsibioidea</taxon>
        <taxon>Ramazzottiidae</taxon>
        <taxon>Ramazzottius</taxon>
    </lineage>
</organism>
<gene>
    <name evidence="1" type="primary">RvY_11771-1</name>
    <name evidence="1" type="synonym">RvY_11771.1</name>
    <name evidence="1" type="ORF">RvY_11771</name>
</gene>
<reference evidence="1 2" key="1">
    <citation type="journal article" date="2016" name="Nat. Commun.">
        <title>Extremotolerant tardigrade genome and improved radiotolerance of human cultured cells by tardigrade-unique protein.</title>
        <authorList>
            <person name="Hashimoto T."/>
            <person name="Horikawa D.D."/>
            <person name="Saito Y."/>
            <person name="Kuwahara H."/>
            <person name="Kozuka-Hata H."/>
            <person name="Shin-I T."/>
            <person name="Minakuchi Y."/>
            <person name="Ohishi K."/>
            <person name="Motoyama A."/>
            <person name="Aizu T."/>
            <person name="Enomoto A."/>
            <person name="Kondo K."/>
            <person name="Tanaka S."/>
            <person name="Hara Y."/>
            <person name="Koshikawa S."/>
            <person name="Sagara H."/>
            <person name="Miura T."/>
            <person name="Yokobori S."/>
            <person name="Miyagawa K."/>
            <person name="Suzuki Y."/>
            <person name="Kubo T."/>
            <person name="Oyama M."/>
            <person name="Kohara Y."/>
            <person name="Fujiyama A."/>
            <person name="Arakawa K."/>
            <person name="Katayama T."/>
            <person name="Toyoda A."/>
            <person name="Kunieda T."/>
        </authorList>
    </citation>
    <scope>NUCLEOTIDE SEQUENCE [LARGE SCALE GENOMIC DNA]</scope>
    <source>
        <strain evidence="1 2">YOKOZUNA-1</strain>
    </source>
</reference>
<dbReference type="AlphaFoldDB" id="A0A1D1VPY0"/>
<accession>A0A1D1VPY0</accession>
<dbReference type="Proteomes" id="UP000186922">
    <property type="component" value="Unassembled WGS sequence"/>
</dbReference>
<name>A0A1D1VPY0_RAMVA</name>
<dbReference type="EMBL" id="BDGG01000006">
    <property type="protein sequence ID" value="GAV00994.1"/>
    <property type="molecule type" value="Genomic_DNA"/>
</dbReference>
<evidence type="ECO:0000313" key="2">
    <source>
        <dbReference type="Proteomes" id="UP000186922"/>
    </source>
</evidence>
<sequence>MDENFHRYDQLVPGKEFARGNEEESLGTLDRPDDMKTYMEMLESGYKEFAKFVQLSSGSCGSKKNPKHELVLTNT</sequence>
<comment type="caution">
    <text evidence="1">The sequence shown here is derived from an EMBL/GenBank/DDBJ whole genome shotgun (WGS) entry which is preliminary data.</text>
</comment>
<proteinExistence type="predicted"/>